<gene>
    <name evidence="1" type="ORF">PAF17_10405</name>
</gene>
<name>A0ABT4ZEW3_9RHOB</name>
<evidence type="ECO:0008006" key="3">
    <source>
        <dbReference type="Google" id="ProtNLM"/>
    </source>
</evidence>
<dbReference type="Proteomes" id="UP001165641">
    <property type="component" value="Unassembled WGS sequence"/>
</dbReference>
<comment type="caution">
    <text evidence="1">The sequence shown here is derived from an EMBL/GenBank/DDBJ whole genome shotgun (WGS) entry which is preliminary data.</text>
</comment>
<protein>
    <recommendedName>
        <fullName evidence="3">DNA-binding protein</fullName>
    </recommendedName>
</protein>
<reference evidence="1" key="1">
    <citation type="submission" date="2022-12" db="EMBL/GenBank/DDBJ databases">
        <title>Paracoccus onchidii sp. nov., isolated from a marine invertebrate from the South China Sea.</title>
        <authorList>
            <person name="Xu S."/>
            <person name="Liu Z."/>
            <person name="Xu Y."/>
        </authorList>
    </citation>
    <scope>NUCLEOTIDE SEQUENCE</scope>
    <source>
        <strain evidence="1">Z330</strain>
    </source>
</reference>
<dbReference type="RefSeq" id="WP_271889025.1">
    <property type="nucleotide sequence ID" value="NZ_JAQBIE010000011.1"/>
</dbReference>
<keyword evidence="2" id="KW-1185">Reference proteome</keyword>
<organism evidence="1 2">
    <name type="scientific">Paracoccus onchidii</name>
    <dbReference type="NCBI Taxonomy" id="3017813"/>
    <lineage>
        <taxon>Bacteria</taxon>
        <taxon>Pseudomonadati</taxon>
        <taxon>Pseudomonadota</taxon>
        <taxon>Alphaproteobacteria</taxon>
        <taxon>Rhodobacterales</taxon>
        <taxon>Paracoccaceae</taxon>
        <taxon>Paracoccus</taxon>
    </lineage>
</organism>
<dbReference type="EMBL" id="JAQBIE010000011">
    <property type="protein sequence ID" value="MDB6177911.1"/>
    <property type="molecule type" value="Genomic_DNA"/>
</dbReference>
<evidence type="ECO:0000313" key="1">
    <source>
        <dbReference type="EMBL" id="MDB6177911.1"/>
    </source>
</evidence>
<sequence>MRRPDMQPMFASANTAAKMLDMKPTEFRSLVEAGALPGPVRHQRWDVEQIRATMRGEFVRPSEDFDL</sequence>
<accession>A0ABT4ZEW3</accession>
<proteinExistence type="predicted"/>
<evidence type="ECO:0000313" key="2">
    <source>
        <dbReference type="Proteomes" id="UP001165641"/>
    </source>
</evidence>